<protein>
    <submittedName>
        <fullName evidence="5">Heat shock protein 70, putative</fullName>
    </submittedName>
</protein>
<dbReference type="PANTHER" id="PTHR45639:SF3">
    <property type="entry name" value="HYPOXIA UP-REGULATED PROTEIN 1"/>
    <property type="match status" value="1"/>
</dbReference>
<dbReference type="GO" id="GO:0140662">
    <property type="term" value="F:ATP-dependent protein folding chaperone"/>
    <property type="evidence" value="ECO:0007669"/>
    <property type="project" value="InterPro"/>
</dbReference>
<dbReference type="PANTHER" id="PTHR45639">
    <property type="entry name" value="HSC70CB, ISOFORM G-RELATED"/>
    <property type="match status" value="1"/>
</dbReference>
<dbReference type="GO" id="GO:0030968">
    <property type="term" value="P:endoplasmic reticulum unfolded protein response"/>
    <property type="evidence" value="ECO:0007669"/>
    <property type="project" value="TreeGrafter"/>
</dbReference>
<evidence type="ECO:0000313" key="5">
    <source>
        <dbReference type="EMBL" id="EMH72986.1"/>
    </source>
</evidence>
<dbReference type="VEuPathDB" id="AmoebaDB:EHI8A_175790"/>
<dbReference type="Pfam" id="PF00012">
    <property type="entry name" value="HSP70"/>
    <property type="match status" value="1"/>
</dbReference>
<dbReference type="InterPro" id="IPR043129">
    <property type="entry name" value="ATPase_NBD"/>
</dbReference>
<organism evidence="5 6">
    <name type="scientific">Entamoeba histolytica HM-1:IMSS-B</name>
    <dbReference type="NCBI Taxonomy" id="885319"/>
    <lineage>
        <taxon>Eukaryota</taxon>
        <taxon>Amoebozoa</taxon>
        <taxon>Evosea</taxon>
        <taxon>Archamoebae</taxon>
        <taxon>Mastigamoebida</taxon>
        <taxon>Entamoebidae</taxon>
        <taxon>Entamoeba</taxon>
    </lineage>
</organism>
<evidence type="ECO:0000256" key="2">
    <source>
        <dbReference type="ARBA" id="ARBA00022840"/>
    </source>
</evidence>
<evidence type="ECO:0000313" key="6">
    <source>
        <dbReference type="Proteomes" id="UP000030781"/>
    </source>
</evidence>
<dbReference type="GO" id="GO:0005524">
    <property type="term" value="F:ATP binding"/>
    <property type="evidence" value="ECO:0007669"/>
    <property type="project" value="UniProtKB-KW"/>
</dbReference>
<accession>M3UIU7</accession>
<dbReference type="Gene3D" id="3.30.420.40">
    <property type="match status" value="1"/>
</dbReference>
<evidence type="ECO:0000256" key="1">
    <source>
        <dbReference type="ARBA" id="ARBA00022741"/>
    </source>
</evidence>
<dbReference type="InterPro" id="IPR013126">
    <property type="entry name" value="Hsp_70_fam"/>
</dbReference>
<keyword evidence="4" id="KW-0732">Signal</keyword>
<keyword evidence="3" id="KW-0143">Chaperone</keyword>
<gene>
    <name evidence="5" type="ORF">EHI8A_175790</name>
</gene>
<keyword evidence="2" id="KW-0067">ATP-binding</keyword>
<proteinExistence type="predicted"/>
<dbReference type="Proteomes" id="UP000030781">
    <property type="component" value="Unassembled WGS sequence"/>
</dbReference>
<keyword evidence="1" id="KW-0547">Nucleotide-binding</keyword>
<dbReference type="AlphaFoldDB" id="M3UIU7"/>
<evidence type="ECO:0000256" key="3">
    <source>
        <dbReference type="ARBA" id="ARBA00023186"/>
    </source>
</evidence>
<feature type="signal peptide" evidence="4">
    <location>
        <begin position="1"/>
        <end position="20"/>
    </location>
</feature>
<dbReference type="SUPFAM" id="SSF53067">
    <property type="entry name" value="Actin-like ATPase domain"/>
    <property type="match status" value="1"/>
</dbReference>
<name>M3UIU7_ENTH1</name>
<sequence>MTHNIKLILVFFSLLAVSFAAIVGMDVGTQFTKTAFIGPKKVDIVENEESKRKDPTLVGLDLSGRRVFGTKAQKLAFSSPKRIFMYSNKLIGKSFNDPFLEVCFYLLI</sequence>
<keyword evidence="5" id="KW-0346">Stress response</keyword>
<dbReference type="GO" id="GO:0034663">
    <property type="term" value="C:endoplasmic reticulum chaperone complex"/>
    <property type="evidence" value="ECO:0007669"/>
    <property type="project" value="TreeGrafter"/>
</dbReference>
<dbReference type="EMBL" id="KB611405">
    <property type="protein sequence ID" value="EMH72986.1"/>
    <property type="molecule type" value="Genomic_DNA"/>
</dbReference>
<evidence type="ECO:0000256" key="4">
    <source>
        <dbReference type="SAM" id="SignalP"/>
    </source>
</evidence>
<feature type="chain" id="PRO_5004040445" evidence="4">
    <location>
        <begin position="21"/>
        <end position="108"/>
    </location>
</feature>
<reference evidence="5 6" key="1">
    <citation type="submission" date="2013-01" db="EMBL/GenBank/DDBJ databases">
        <authorList>
            <person name="Hannick L."/>
            <person name="Zafar N."/>
            <person name="Lorenzi H."/>
            <person name="Ali I.A."/>
            <person name="Petri W.P."/>
            <person name="Caler E."/>
        </authorList>
    </citation>
    <scope>NUCLEOTIDE SEQUENCE [LARGE SCALE GENOMIC DNA]</scope>
    <source>
        <strain evidence="6">HM3:IMSS-B</strain>
    </source>
</reference>